<accession>A0ABP2MR56</accession>
<evidence type="ECO:0000259" key="1">
    <source>
        <dbReference type="Pfam" id="PF04459"/>
    </source>
</evidence>
<protein>
    <recommendedName>
        <fullName evidence="6">PDZ domain-containing protein</fullName>
    </recommendedName>
</protein>
<evidence type="ECO:0000313" key="4">
    <source>
        <dbReference type="EMBL" id="EHG25299.1"/>
    </source>
</evidence>
<reference evidence="4 5" key="1">
    <citation type="submission" date="2011-08" db="EMBL/GenBank/DDBJ databases">
        <title>The Genome Sequence of Selenomonas noxia F0398.</title>
        <authorList>
            <consortium name="The Broad Institute Genome Sequencing Platform"/>
            <person name="Earl A."/>
            <person name="Ward D."/>
            <person name="Feldgarden M."/>
            <person name="Gevers D."/>
            <person name="Izard J."/>
            <person name="Ganesan A."/>
            <person name="Blanton J.M."/>
            <person name="Baranova O.V."/>
            <person name="Tanner A.C."/>
            <person name="Dewhirst F.E."/>
            <person name="Young S.K."/>
            <person name="Zeng Q."/>
            <person name="Gargeya S."/>
            <person name="Fitzgerald M."/>
            <person name="Haas B."/>
            <person name="Abouelleil A."/>
            <person name="Alvarado L."/>
            <person name="Arachchi H.M."/>
            <person name="Berlin A."/>
            <person name="Brown A."/>
            <person name="Chapman S.B."/>
            <person name="Chen Z."/>
            <person name="Dunbar C."/>
            <person name="Freedman E."/>
            <person name="Gearin G."/>
            <person name="Gellesch M."/>
            <person name="Goldberg J."/>
            <person name="Griggs A."/>
            <person name="Gujja S."/>
            <person name="Heiman D."/>
            <person name="Howarth C."/>
            <person name="Larson L."/>
            <person name="Lui A."/>
            <person name="MacDonald P.J.P."/>
            <person name="Montmayeur A."/>
            <person name="Murphy C."/>
            <person name="Neiman D."/>
            <person name="Pearson M."/>
            <person name="Priest M."/>
            <person name="Roberts A."/>
            <person name="Saif S."/>
            <person name="Shea T."/>
            <person name="Shenoy N."/>
            <person name="Sisk P."/>
            <person name="Stolte C."/>
            <person name="Sykes S."/>
            <person name="Wortman J."/>
            <person name="Nusbaum C."/>
            <person name="Birren B."/>
        </authorList>
    </citation>
    <scope>NUCLEOTIDE SEQUENCE [LARGE SCALE GENOMIC DNA]</scope>
    <source>
        <strain evidence="4 5">F0398</strain>
    </source>
</reference>
<dbReference type="InterPro" id="IPR058240">
    <property type="entry name" value="rSAM_sf"/>
</dbReference>
<evidence type="ECO:0000313" key="5">
    <source>
        <dbReference type="Proteomes" id="UP000003175"/>
    </source>
</evidence>
<dbReference type="InterPro" id="IPR041489">
    <property type="entry name" value="PDZ_6"/>
</dbReference>
<feature type="domain" description="DUF512" evidence="1">
    <location>
        <begin position="223"/>
        <end position="424"/>
    </location>
</feature>
<dbReference type="InterPro" id="IPR045375">
    <property type="entry name" value="Put_radical_SAM-like_N"/>
</dbReference>
<dbReference type="InterPro" id="IPR036034">
    <property type="entry name" value="PDZ_sf"/>
</dbReference>
<keyword evidence="5" id="KW-1185">Reference proteome</keyword>
<evidence type="ECO:0000259" key="2">
    <source>
        <dbReference type="Pfam" id="PF17820"/>
    </source>
</evidence>
<dbReference type="Pfam" id="PF04459">
    <property type="entry name" value="DUF512"/>
    <property type="match status" value="1"/>
</dbReference>
<comment type="caution">
    <text evidence="4">The sequence shown here is derived from an EMBL/GenBank/DDBJ whole genome shotgun (WGS) entry which is preliminary data.</text>
</comment>
<dbReference type="InterPro" id="IPR007549">
    <property type="entry name" value="DUF512"/>
</dbReference>
<gene>
    <name evidence="4" type="ORF">HMPREF9432_00679</name>
</gene>
<organism evidence="4 5">
    <name type="scientific">Selenomonas noxia F0398</name>
    <dbReference type="NCBI Taxonomy" id="702437"/>
    <lineage>
        <taxon>Bacteria</taxon>
        <taxon>Bacillati</taxon>
        <taxon>Bacillota</taxon>
        <taxon>Negativicutes</taxon>
        <taxon>Selenomonadales</taxon>
        <taxon>Selenomonadaceae</taxon>
        <taxon>Selenomonas</taxon>
    </lineage>
</organism>
<dbReference type="SUPFAM" id="SSF102114">
    <property type="entry name" value="Radical SAM enzymes"/>
    <property type="match status" value="1"/>
</dbReference>
<dbReference type="Proteomes" id="UP000003175">
    <property type="component" value="Unassembled WGS sequence"/>
</dbReference>
<name>A0ABP2MR56_9FIRM</name>
<sequence>MAKLYPGVILRVIENSIAEELELVPGDKILSVNNMPLRDIIDFSFAMADEEIELLVEHTNGEQELIEFDKDYDEDFGVEFERAVFDGIRECANHCCFCFVDMIAPNMRHSLSVKDDDYRLSFLYGNFVTLTNMGPADFSRIQSFHLSPLYVSVQCTNPVLRAEMLRYKGAADILGQLTKLEEAGADYHTQVVLCHGLNDGEELERTIRDIVARRPHALSLAIVPVGLTKHRSDPFPLVQFDREGAARVIDEVERWQHQIRAEEGRTFIYLGDEFYFLAGREVPPAEMYDGFPQLDNGIGLTRNFIEEWARVSTPSAKEGRTSSLAVVSGTAVAPVIERLAREIDPEAQSIHVLPIENRHFGATVNVSGLLTGRDMIHSLKMLDENIEGILIPASSLREGEDVFLDDVTLDDMRRSFPDVRIEPVATGADYYEAITDWEHYHRERASGGYTWQSNAGYTKPAAGNAFTGTMRGAAFDEQAYCSSSWTPQCGEVNAV</sequence>
<evidence type="ECO:0008006" key="6">
    <source>
        <dbReference type="Google" id="ProtNLM"/>
    </source>
</evidence>
<dbReference type="RefSeq" id="WP_006696064.1">
    <property type="nucleotide sequence ID" value="NZ_JH376858.1"/>
</dbReference>
<dbReference type="SUPFAM" id="SSF50156">
    <property type="entry name" value="PDZ domain-like"/>
    <property type="match status" value="1"/>
</dbReference>
<feature type="domain" description="PDZ" evidence="2">
    <location>
        <begin position="8"/>
        <end position="57"/>
    </location>
</feature>
<proteinExistence type="predicted"/>
<evidence type="ECO:0000259" key="3">
    <source>
        <dbReference type="Pfam" id="PF19238"/>
    </source>
</evidence>
<dbReference type="Pfam" id="PF19238">
    <property type="entry name" value="Radical_SAM_2"/>
    <property type="match status" value="1"/>
</dbReference>
<feature type="domain" description="Putative radical SAM N-terminal" evidence="3">
    <location>
        <begin position="70"/>
        <end position="217"/>
    </location>
</feature>
<dbReference type="Pfam" id="PF17820">
    <property type="entry name" value="PDZ_6"/>
    <property type="match status" value="1"/>
</dbReference>
<dbReference type="EMBL" id="ADGH01000004">
    <property type="protein sequence ID" value="EHG25299.1"/>
    <property type="molecule type" value="Genomic_DNA"/>
</dbReference>
<dbReference type="Gene3D" id="2.30.42.10">
    <property type="match status" value="1"/>
</dbReference>